<dbReference type="InterPro" id="IPR018326">
    <property type="entry name" value="Rad4_beta-hairpin_dom1"/>
</dbReference>
<reference evidence="12" key="1">
    <citation type="submission" date="2021-07" db="EMBL/GenBank/DDBJ databases">
        <authorList>
            <person name="Catto M.A."/>
            <person name="Jacobson A."/>
            <person name="Kennedy G."/>
            <person name="Labadie P."/>
            <person name="Hunt B.G."/>
            <person name="Srinivasan R."/>
        </authorList>
    </citation>
    <scope>NUCLEOTIDE SEQUENCE</scope>
    <source>
        <strain evidence="12">PL_HMW_Pooled</strain>
        <tissue evidence="12">Head</tissue>
    </source>
</reference>
<feature type="compositionally biased region" description="Polar residues" evidence="8">
    <location>
        <begin position="158"/>
        <end position="180"/>
    </location>
</feature>
<comment type="similarity">
    <text evidence="2">Belongs to the XPC family.</text>
</comment>
<dbReference type="GO" id="GO:0006298">
    <property type="term" value="P:mismatch repair"/>
    <property type="evidence" value="ECO:0007669"/>
    <property type="project" value="TreeGrafter"/>
</dbReference>
<dbReference type="InterPro" id="IPR036985">
    <property type="entry name" value="Transglutaminase-like_sf"/>
</dbReference>
<dbReference type="EMBL" id="JAHWGI010001227">
    <property type="protein sequence ID" value="KAK3925454.1"/>
    <property type="molecule type" value="Genomic_DNA"/>
</dbReference>
<keyword evidence="5" id="KW-0238">DNA-binding</keyword>
<dbReference type="AlphaFoldDB" id="A0AAE1HQD9"/>
<evidence type="ECO:0000256" key="7">
    <source>
        <dbReference type="ARBA" id="ARBA00023242"/>
    </source>
</evidence>
<dbReference type="InterPro" id="IPR042488">
    <property type="entry name" value="Rad4_BHD3_sf"/>
</dbReference>
<evidence type="ECO:0000256" key="2">
    <source>
        <dbReference type="ARBA" id="ARBA00009525"/>
    </source>
</evidence>
<name>A0AAE1HQD9_9NEOP</name>
<feature type="domain" description="Rad4 beta-hairpin" evidence="9">
    <location>
        <begin position="885"/>
        <end position="937"/>
    </location>
</feature>
<feature type="region of interest" description="Disordered" evidence="8">
    <location>
        <begin position="117"/>
        <end position="295"/>
    </location>
</feature>
<dbReference type="InterPro" id="IPR018328">
    <property type="entry name" value="Rad4_beta-hairpin_dom3"/>
</dbReference>
<feature type="compositionally biased region" description="Basic and acidic residues" evidence="8">
    <location>
        <begin position="269"/>
        <end position="280"/>
    </location>
</feature>
<evidence type="ECO:0000259" key="10">
    <source>
        <dbReference type="SMART" id="SM01031"/>
    </source>
</evidence>
<feature type="compositionally biased region" description="Basic residues" evidence="8">
    <location>
        <begin position="520"/>
        <end position="529"/>
    </location>
</feature>
<feature type="region of interest" description="Disordered" evidence="8">
    <location>
        <begin position="1"/>
        <end position="83"/>
    </location>
</feature>
<feature type="compositionally biased region" description="Polar residues" evidence="8">
    <location>
        <begin position="231"/>
        <end position="252"/>
    </location>
</feature>
<keyword evidence="3" id="KW-0597">Phosphoprotein</keyword>
<feature type="compositionally biased region" description="Basic and acidic residues" evidence="8">
    <location>
        <begin position="724"/>
        <end position="736"/>
    </location>
</feature>
<sequence>MSKLQLRSTRSSRRRTASPPALEDATADVLIKKKSRTTNSSKLQKSAESKPDPDPPLAEESPHTTNEVDLSESDSSSEEFVRPAANLKVNAGGLTLRNGPSPEPDFSAIESNILKGVSRLSDSDSDDDDLEEVGLDPEPKPCNSTAEKESLSSKEDASTSVNLKESFKTNALKSNKSCNGKLSLKKEKPGKNENVSPQGNSVENTAKKPERTTRARKAPMSKSSGSPSKSEGTTNSKSTVSIKNQPSGQSSNKMKDDKRGKRGAPSKSSKSEKPKEDPKIENSYVKTEPPESLDNMDIAQLLALGEGLKMDMKSPVPSDSESEDWEEVDQAEPKQHVIPKEGVQITVNAPEFSWKRKKHRDQQACLQAEMNRAFNRVRRELQLLCHKASLLLWMAHGIFINNVINNDGVKAIALSLVPSDLSDLPKKPGRKYVEQLLKWFGKDFECSEGFPETHESSHSRPLGAVLAQHFSRKYAKSTRELIFMFVTILRAVGMDCRLIVSFQPMPLKPSSSELLSINAKAKRGKPSNKGKKEEEEASEDHSASDTKRTSKTAQLTRKSKPLPKDGKSSKYFRKSAPISTKPENTDVPKKESTRKRKSEPTSTASPVKTRGNRRKAAEKSYKEKSDSDSESDPDDPKPILSPKKLKLDEDSSQRLKEAAAKRLPRNRRSTTTMPVNPKSSKCKDASSQGSDCEQDSKPVYRYSVACTSKQSTSQKPSGSRRSRKSDSDSDFEEKPKSKQISKTNKSPPNKKQPTRGRPSKGSERKILSSDDDKGGNQLMVSGSDYWVEVYLKDEERWICIDVPSKKVDSSKQILLKVTQPVCYVIAFNSDGTLKDVTKRYSPKYSQVTVKQRVSTDWWEKTMKPFRPKPSRQEAAEDSEMNLVELDRPMPKTVAECKNHPLYVLKRHLLKFEAIYPPDSPSLGFVRSEPVYARQNVYTLHSREIWMKEAKVVRLGEQPYKIVKARPKWDRLSGKVITDLPLEVFGPWQVEDYVPPPAKDGKVPRNAYGNVELFKPSMLPKGTVHLQVPFLSRVAKKLRIDCAPAVVGFDYHSGGCHPTYDGFVVCEEFVDVLMDAWNKEIDESAKRREEKHEKRVYGNWRRLIKGLLIREHLKHRYDFKEEGADEPTCSQSLVNADAVKASRIEAENAPLPLLFPKLMANIKNQKSQRKVSSTKTKKNPPKSAKQKEGVKGKKGRGGRKRKNETSEEEEESEWDSETTSEDDNDMVLLSDEDSGSEFEDLKNKT</sequence>
<dbReference type="PANTHER" id="PTHR12135:SF0">
    <property type="entry name" value="DNA REPAIR PROTEIN COMPLEMENTING XP-C CELLS"/>
    <property type="match status" value="1"/>
</dbReference>
<dbReference type="Proteomes" id="UP001219518">
    <property type="component" value="Unassembled WGS sequence"/>
</dbReference>
<dbReference type="GO" id="GO:0003697">
    <property type="term" value="F:single-stranded DNA binding"/>
    <property type="evidence" value="ECO:0007669"/>
    <property type="project" value="TreeGrafter"/>
</dbReference>
<comment type="subcellular location">
    <subcellularLocation>
        <location evidence="1">Nucleus</location>
    </subcellularLocation>
</comment>
<evidence type="ECO:0000256" key="5">
    <source>
        <dbReference type="ARBA" id="ARBA00023125"/>
    </source>
</evidence>
<feature type="compositionally biased region" description="Basic and acidic residues" evidence="8">
    <location>
        <begin position="530"/>
        <end position="548"/>
    </location>
</feature>
<feature type="domain" description="Rad4 beta-hairpin" evidence="10">
    <location>
        <begin position="939"/>
        <end position="995"/>
    </location>
</feature>
<feature type="compositionally biased region" description="Polar residues" evidence="8">
    <location>
        <begin position="669"/>
        <end position="691"/>
    </location>
</feature>
<dbReference type="PANTHER" id="PTHR12135">
    <property type="entry name" value="DNA REPAIR PROTEIN XP-C / RAD4"/>
    <property type="match status" value="1"/>
</dbReference>
<evidence type="ECO:0000256" key="3">
    <source>
        <dbReference type="ARBA" id="ARBA00022553"/>
    </source>
</evidence>
<dbReference type="Gene3D" id="3.30.70.2460">
    <property type="entry name" value="Rad4, beta-hairpin domain BHD3"/>
    <property type="match status" value="1"/>
</dbReference>
<accession>A0AAE1HQD9</accession>
<keyword evidence="6" id="KW-0234">DNA repair</keyword>
<feature type="compositionally biased region" description="Basic and acidic residues" evidence="8">
    <location>
        <begin position="146"/>
        <end position="157"/>
    </location>
</feature>
<evidence type="ECO:0000259" key="9">
    <source>
        <dbReference type="SMART" id="SM01030"/>
    </source>
</evidence>
<dbReference type="InterPro" id="IPR038765">
    <property type="entry name" value="Papain-like_cys_pep_sf"/>
</dbReference>
<dbReference type="InterPro" id="IPR018327">
    <property type="entry name" value="BHD_2"/>
</dbReference>
<proteinExistence type="inferred from homology"/>
<feature type="compositionally biased region" description="Basic and acidic residues" evidence="8">
    <location>
        <begin position="645"/>
        <end position="660"/>
    </location>
</feature>
<dbReference type="InterPro" id="IPR004583">
    <property type="entry name" value="DNA_repair_Rad4"/>
</dbReference>
<dbReference type="FunFam" id="3.30.70.2460:FF:000001">
    <property type="entry name" value="DNA repair protein Rad4 family"/>
    <property type="match status" value="1"/>
</dbReference>
<dbReference type="GO" id="GO:0005737">
    <property type="term" value="C:cytoplasm"/>
    <property type="evidence" value="ECO:0007669"/>
    <property type="project" value="TreeGrafter"/>
</dbReference>
<feature type="compositionally biased region" description="Basic and acidic residues" evidence="8">
    <location>
        <begin position="760"/>
        <end position="774"/>
    </location>
</feature>
<evidence type="ECO:0000313" key="12">
    <source>
        <dbReference type="EMBL" id="KAK3925454.1"/>
    </source>
</evidence>
<evidence type="ECO:0000256" key="6">
    <source>
        <dbReference type="ARBA" id="ARBA00023204"/>
    </source>
</evidence>
<feature type="compositionally biased region" description="Acidic residues" evidence="8">
    <location>
        <begin position="1205"/>
        <end position="1237"/>
    </location>
</feature>
<evidence type="ECO:0000313" key="13">
    <source>
        <dbReference type="Proteomes" id="UP001219518"/>
    </source>
</evidence>
<dbReference type="Pfam" id="PF10403">
    <property type="entry name" value="BHD_1"/>
    <property type="match status" value="1"/>
</dbReference>
<feature type="compositionally biased region" description="Low complexity" evidence="8">
    <location>
        <begin position="221"/>
        <end position="230"/>
    </location>
</feature>
<feature type="domain" description="Rad4 beta-hairpin" evidence="11">
    <location>
        <begin position="1002"/>
        <end position="1076"/>
    </location>
</feature>
<dbReference type="SMART" id="SM01032">
    <property type="entry name" value="BHD_3"/>
    <property type="match status" value="1"/>
</dbReference>
<dbReference type="NCBIfam" id="TIGR00605">
    <property type="entry name" value="rad4"/>
    <property type="match status" value="1"/>
</dbReference>
<dbReference type="FunFam" id="2.20.20.110:FF:000001">
    <property type="entry name" value="DNA repair protein complementing XP-C cells"/>
    <property type="match status" value="1"/>
</dbReference>
<gene>
    <name evidence="12" type="ORF">KUF71_013661</name>
</gene>
<keyword evidence="4" id="KW-0227">DNA damage</keyword>
<dbReference type="SMART" id="SM01031">
    <property type="entry name" value="BHD_2"/>
    <property type="match status" value="1"/>
</dbReference>
<feature type="compositionally biased region" description="Acidic residues" evidence="8">
    <location>
        <begin position="123"/>
        <end position="135"/>
    </location>
</feature>
<dbReference type="GO" id="GO:0006289">
    <property type="term" value="P:nucleotide-excision repair"/>
    <property type="evidence" value="ECO:0007669"/>
    <property type="project" value="InterPro"/>
</dbReference>
<feature type="region of interest" description="Disordered" evidence="8">
    <location>
        <begin position="513"/>
        <end position="778"/>
    </location>
</feature>
<dbReference type="Gene3D" id="3.90.260.10">
    <property type="entry name" value="Transglutaminase-like"/>
    <property type="match status" value="2"/>
</dbReference>
<feature type="compositionally biased region" description="Polar residues" evidence="8">
    <location>
        <begin position="193"/>
        <end position="204"/>
    </location>
</feature>
<dbReference type="Pfam" id="PF03835">
    <property type="entry name" value="Rad4"/>
    <property type="match status" value="1"/>
</dbReference>
<evidence type="ECO:0000256" key="1">
    <source>
        <dbReference type="ARBA" id="ARBA00004123"/>
    </source>
</evidence>
<dbReference type="GO" id="GO:0000111">
    <property type="term" value="C:nucleotide-excision repair factor 2 complex"/>
    <property type="evidence" value="ECO:0007669"/>
    <property type="project" value="TreeGrafter"/>
</dbReference>
<evidence type="ECO:0000256" key="4">
    <source>
        <dbReference type="ARBA" id="ARBA00022763"/>
    </source>
</evidence>
<feature type="region of interest" description="Disordered" evidence="8">
    <location>
        <begin position="1163"/>
        <end position="1244"/>
    </location>
</feature>
<dbReference type="Pfam" id="PF10405">
    <property type="entry name" value="BHD_3"/>
    <property type="match status" value="1"/>
</dbReference>
<dbReference type="InterPro" id="IPR018325">
    <property type="entry name" value="Rad4/PNGase_transGLS-fold"/>
</dbReference>
<keyword evidence="7" id="KW-0539">Nucleus</keyword>
<dbReference type="GO" id="GO:0003684">
    <property type="term" value="F:damaged DNA binding"/>
    <property type="evidence" value="ECO:0007669"/>
    <property type="project" value="InterPro"/>
</dbReference>
<dbReference type="Gene3D" id="2.20.20.110">
    <property type="entry name" value="Rad4, beta-hairpin domain BHD1"/>
    <property type="match status" value="1"/>
</dbReference>
<organism evidence="12 13">
    <name type="scientific">Frankliniella fusca</name>
    <dbReference type="NCBI Taxonomy" id="407009"/>
    <lineage>
        <taxon>Eukaryota</taxon>
        <taxon>Metazoa</taxon>
        <taxon>Ecdysozoa</taxon>
        <taxon>Arthropoda</taxon>
        <taxon>Hexapoda</taxon>
        <taxon>Insecta</taxon>
        <taxon>Pterygota</taxon>
        <taxon>Neoptera</taxon>
        <taxon>Paraneoptera</taxon>
        <taxon>Thysanoptera</taxon>
        <taxon>Terebrantia</taxon>
        <taxon>Thripoidea</taxon>
        <taxon>Thripidae</taxon>
        <taxon>Frankliniella</taxon>
    </lineage>
</organism>
<feature type="compositionally biased region" description="Polar residues" evidence="8">
    <location>
        <begin position="740"/>
        <end position="751"/>
    </location>
</feature>
<protein>
    <submittedName>
        <fullName evidence="12">DNA repair protein complementing XP-C cells-like protein</fullName>
    </submittedName>
</protein>
<dbReference type="SUPFAM" id="SSF54001">
    <property type="entry name" value="Cysteine proteinases"/>
    <property type="match status" value="1"/>
</dbReference>
<reference evidence="12" key="2">
    <citation type="journal article" date="2023" name="BMC Genomics">
        <title>Pest status, molecular evolution, and epigenetic factors derived from the genome assembly of Frankliniella fusca, a thysanopteran phytovirus vector.</title>
        <authorList>
            <person name="Catto M.A."/>
            <person name="Labadie P.E."/>
            <person name="Jacobson A.L."/>
            <person name="Kennedy G.G."/>
            <person name="Srinivasan R."/>
            <person name="Hunt B.G."/>
        </authorList>
    </citation>
    <scope>NUCLEOTIDE SEQUENCE</scope>
    <source>
        <strain evidence="12">PL_HMW_Pooled</strain>
    </source>
</reference>
<evidence type="ECO:0000259" key="11">
    <source>
        <dbReference type="SMART" id="SM01032"/>
    </source>
</evidence>
<dbReference type="InterPro" id="IPR018026">
    <property type="entry name" value="DNA_repair_Rad4-like"/>
</dbReference>
<comment type="caution">
    <text evidence="12">The sequence shown here is derived from an EMBL/GenBank/DDBJ whole genome shotgun (WGS) entry which is preliminary data.</text>
</comment>
<dbReference type="SMART" id="SM01030">
    <property type="entry name" value="BHD_1"/>
    <property type="match status" value="1"/>
</dbReference>
<feature type="compositionally biased region" description="Basic and acidic residues" evidence="8">
    <location>
        <begin position="615"/>
        <end position="627"/>
    </location>
</feature>
<evidence type="ECO:0000256" key="8">
    <source>
        <dbReference type="SAM" id="MobiDB-lite"/>
    </source>
</evidence>
<feature type="compositionally biased region" description="Basic residues" evidence="8">
    <location>
        <begin position="1191"/>
        <end position="1201"/>
    </location>
</feature>
<keyword evidence="13" id="KW-1185">Reference proteome</keyword>
<dbReference type="GO" id="GO:0071942">
    <property type="term" value="C:XPC complex"/>
    <property type="evidence" value="ECO:0007669"/>
    <property type="project" value="TreeGrafter"/>
</dbReference>